<name>A0A3S0LAI6_9DEIO</name>
<dbReference type="InterPro" id="IPR023214">
    <property type="entry name" value="HAD_sf"/>
</dbReference>
<dbReference type="SFLD" id="SFLDG01129">
    <property type="entry name" value="C1.5:_HAD__Beta-PGM__Phosphata"/>
    <property type="match status" value="1"/>
</dbReference>
<dbReference type="AlphaFoldDB" id="A0A3S0LAI6"/>
<gene>
    <name evidence="1" type="ORF">EJ104_00600</name>
</gene>
<dbReference type="OrthoDB" id="9797415at2"/>
<evidence type="ECO:0000313" key="1">
    <source>
        <dbReference type="EMBL" id="RTR30787.1"/>
    </source>
</evidence>
<reference evidence="1 2" key="1">
    <citation type="submission" date="2018-12" db="EMBL/GenBank/DDBJ databases">
        <title>Deinococcus radiophilus ATCC 27603 genome sequencing and assembly.</title>
        <authorList>
            <person name="Maclea K.S."/>
            <person name="Maynard C.R."/>
        </authorList>
    </citation>
    <scope>NUCLEOTIDE SEQUENCE [LARGE SCALE GENOMIC DNA]</scope>
    <source>
        <strain evidence="1 2">ATCC 27603</strain>
    </source>
</reference>
<dbReference type="InterPro" id="IPR036412">
    <property type="entry name" value="HAD-like_sf"/>
</dbReference>
<accession>A0A3S0LAI6</accession>
<dbReference type="SUPFAM" id="SSF56784">
    <property type="entry name" value="HAD-like"/>
    <property type="match status" value="1"/>
</dbReference>
<dbReference type="Proteomes" id="UP000277766">
    <property type="component" value="Unassembled WGS sequence"/>
</dbReference>
<dbReference type="Gene3D" id="3.40.50.1000">
    <property type="entry name" value="HAD superfamily/HAD-like"/>
    <property type="match status" value="1"/>
</dbReference>
<evidence type="ECO:0000313" key="2">
    <source>
        <dbReference type="Proteomes" id="UP000277766"/>
    </source>
</evidence>
<organism evidence="1 2">
    <name type="scientific">Deinococcus radiophilus</name>
    <dbReference type="NCBI Taxonomy" id="32062"/>
    <lineage>
        <taxon>Bacteria</taxon>
        <taxon>Thermotogati</taxon>
        <taxon>Deinococcota</taxon>
        <taxon>Deinococci</taxon>
        <taxon>Deinococcales</taxon>
        <taxon>Deinococcaceae</taxon>
        <taxon>Deinococcus</taxon>
    </lineage>
</organism>
<dbReference type="PANTHER" id="PTHR43611:SF3">
    <property type="entry name" value="FLAVIN MONONUCLEOTIDE HYDROLASE 1, CHLOROPLATIC"/>
    <property type="match status" value="1"/>
</dbReference>
<dbReference type="CDD" id="cd02603">
    <property type="entry name" value="HAD_sEH-N_like"/>
    <property type="match status" value="1"/>
</dbReference>
<keyword evidence="2" id="KW-1185">Reference proteome</keyword>
<dbReference type="Pfam" id="PF00702">
    <property type="entry name" value="Hydrolase"/>
    <property type="match status" value="1"/>
</dbReference>
<dbReference type="EMBL" id="RXPE01000001">
    <property type="protein sequence ID" value="RTR30787.1"/>
    <property type="molecule type" value="Genomic_DNA"/>
</dbReference>
<dbReference type="NCBIfam" id="TIGR01509">
    <property type="entry name" value="HAD-SF-IA-v3"/>
    <property type="match status" value="1"/>
</dbReference>
<protein>
    <submittedName>
        <fullName evidence="1">HAD family phosphatase</fullName>
    </submittedName>
</protein>
<dbReference type="InterPro" id="IPR006439">
    <property type="entry name" value="HAD-SF_hydro_IA"/>
</dbReference>
<dbReference type="SFLD" id="SFLDS00003">
    <property type="entry name" value="Haloacid_Dehalogenase"/>
    <property type="match status" value="1"/>
</dbReference>
<sequence>MKNFQTAGLTVRKRLRPVRLTAVNPKTQILLLDVDGVLIELPDFYCSRFESGPVREFFAGPFQSASTGQSDLLDHLPDFMDQIGREGTPQDFYREWLDYENRPHTPMLDAVRELRTLGWRIYLATNQEAHRTAHLLRESGLEELVDGHLASYAVGHRKPSAAYYAAVTEQLGKPPQDVIFWDDSAENVTAARAAGWQARLFTDVASFRQAMELDGTAQL</sequence>
<dbReference type="PANTHER" id="PTHR43611">
    <property type="entry name" value="ALPHA-D-GLUCOSE 1-PHOSPHATE PHOSPHATASE"/>
    <property type="match status" value="1"/>
</dbReference>
<comment type="caution">
    <text evidence="1">The sequence shown here is derived from an EMBL/GenBank/DDBJ whole genome shotgun (WGS) entry which is preliminary data.</text>
</comment>
<proteinExistence type="predicted"/>